<dbReference type="EMBL" id="BTSX01000004">
    <property type="protein sequence ID" value="GMS92143.1"/>
    <property type="molecule type" value="Genomic_DNA"/>
</dbReference>
<evidence type="ECO:0000313" key="2">
    <source>
        <dbReference type="Proteomes" id="UP001432027"/>
    </source>
</evidence>
<dbReference type="AlphaFoldDB" id="A0AAV5TFL0"/>
<protein>
    <submittedName>
        <fullName evidence="1">Uncharacterized protein</fullName>
    </submittedName>
</protein>
<reference evidence="1" key="1">
    <citation type="submission" date="2023-10" db="EMBL/GenBank/DDBJ databases">
        <title>Genome assembly of Pristionchus species.</title>
        <authorList>
            <person name="Yoshida K."/>
            <person name="Sommer R.J."/>
        </authorList>
    </citation>
    <scope>NUCLEOTIDE SEQUENCE</scope>
    <source>
        <strain evidence="1">RS0144</strain>
    </source>
</reference>
<proteinExistence type="predicted"/>
<accession>A0AAV5TFL0</accession>
<organism evidence="1 2">
    <name type="scientific">Pristionchus entomophagus</name>
    <dbReference type="NCBI Taxonomy" id="358040"/>
    <lineage>
        <taxon>Eukaryota</taxon>
        <taxon>Metazoa</taxon>
        <taxon>Ecdysozoa</taxon>
        <taxon>Nematoda</taxon>
        <taxon>Chromadorea</taxon>
        <taxon>Rhabditida</taxon>
        <taxon>Rhabditina</taxon>
        <taxon>Diplogasteromorpha</taxon>
        <taxon>Diplogasteroidea</taxon>
        <taxon>Neodiplogasteridae</taxon>
        <taxon>Pristionchus</taxon>
    </lineage>
</organism>
<sequence length="107" mass="12528">LRGEYKVEIKAGLFPHSHHSTLVEIELIVLDRLCPIEIVYSGWIQHRTIEISEDVSCQNVSEDAIVRAVFAVIFIRIILFDLNEIEVLLQFYREYLPKFSHLPLKYS</sequence>
<name>A0AAV5TFL0_9BILA</name>
<comment type="caution">
    <text evidence="1">The sequence shown here is derived from an EMBL/GenBank/DDBJ whole genome shotgun (WGS) entry which is preliminary data.</text>
</comment>
<evidence type="ECO:0000313" key="1">
    <source>
        <dbReference type="EMBL" id="GMS92143.1"/>
    </source>
</evidence>
<dbReference type="Proteomes" id="UP001432027">
    <property type="component" value="Unassembled WGS sequence"/>
</dbReference>
<keyword evidence="2" id="KW-1185">Reference proteome</keyword>
<feature type="non-terminal residue" evidence="1">
    <location>
        <position position="1"/>
    </location>
</feature>
<gene>
    <name evidence="1" type="ORF">PENTCL1PPCAC_14318</name>
</gene>
<feature type="non-terminal residue" evidence="1">
    <location>
        <position position="107"/>
    </location>
</feature>